<dbReference type="EMBL" id="VMKP01000002">
    <property type="protein sequence ID" value="TVO65358.1"/>
    <property type="molecule type" value="Genomic_DNA"/>
</dbReference>
<organism evidence="1 2">
    <name type="scientific">Spiribacter aquaticus</name>
    <dbReference type="NCBI Taxonomy" id="1935996"/>
    <lineage>
        <taxon>Bacteria</taxon>
        <taxon>Pseudomonadati</taxon>
        <taxon>Pseudomonadota</taxon>
        <taxon>Gammaproteobacteria</taxon>
        <taxon>Chromatiales</taxon>
        <taxon>Ectothiorhodospiraceae</taxon>
        <taxon>Spiribacter</taxon>
    </lineage>
</organism>
<dbReference type="RefSeq" id="WP_144347611.1">
    <property type="nucleotide sequence ID" value="NZ_VMKP01000002.1"/>
</dbReference>
<reference evidence="1 2" key="1">
    <citation type="submission" date="2019-07" db="EMBL/GenBank/DDBJ databases">
        <title>Reclasification of Spiribacter aquaticus.</title>
        <authorList>
            <person name="Leon M.J."/>
            <person name="Sanchez-Porro C."/>
            <person name="Ventosa A."/>
        </authorList>
    </citation>
    <scope>NUCLEOTIDE SEQUENCE [LARGE SCALE GENOMIC DNA]</scope>
    <source>
        <strain evidence="1 2">SP30</strain>
    </source>
</reference>
<keyword evidence="2" id="KW-1185">Reference proteome</keyword>
<evidence type="ECO:0000313" key="2">
    <source>
        <dbReference type="Proteomes" id="UP000316688"/>
    </source>
</evidence>
<dbReference type="AlphaFoldDB" id="A0A557RJL9"/>
<comment type="caution">
    <text evidence="1">The sequence shown here is derived from an EMBL/GenBank/DDBJ whole genome shotgun (WGS) entry which is preliminary data.</text>
</comment>
<sequence>MSLNKIGRNDPTLGGPATAAIEELEQAIGDREFGSTEELQAFLDSFQFQRNHRCFEDFRGLSPDQMRQLLHFPLESPDVLQVSTVLESEPDAPLAQLFGLLAEAIGGKGLKPTAKGNFPRNPCREIMQAWRRLINLPPAQSAE</sequence>
<evidence type="ECO:0000313" key="1">
    <source>
        <dbReference type="EMBL" id="TVO65358.1"/>
    </source>
</evidence>
<dbReference type="Proteomes" id="UP000316688">
    <property type="component" value="Unassembled WGS sequence"/>
</dbReference>
<protein>
    <submittedName>
        <fullName evidence="1">Uncharacterized protein</fullName>
    </submittedName>
</protein>
<accession>A0A557RJL9</accession>
<proteinExistence type="predicted"/>
<name>A0A557RJL9_9GAMM</name>
<gene>
    <name evidence="1" type="ORF">FPL11_04545</name>
</gene>